<reference evidence="1 2" key="1">
    <citation type="submission" date="2021-03" db="EMBL/GenBank/DDBJ databases">
        <title>Flavobacterium kribbensis sp. nov, an endophytic bacteria, isolated from soybean.</title>
        <authorList>
            <person name="Lee J."/>
            <person name="Seo J."/>
        </authorList>
    </citation>
    <scope>NUCLEOTIDE SEQUENCE [LARGE SCALE GENOMIC DNA]</scope>
    <source>
        <strain evidence="1 2">BB8</strain>
    </source>
</reference>
<evidence type="ECO:0000313" key="2">
    <source>
        <dbReference type="Proteomes" id="UP000663440"/>
    </source>
</evidence>
<dbReference type="Gene3D" id="3.30.70.100">
    <property type="match status" value="1"/>
</dbReference>
<organism evidence="1 2">
    <name type="scientific">Flavobacterium endoglycinae</name>
    <dbReference type="NCBI Taxonomy" id="2816357"/>
    <lineage>
        <taxon>Bacteria</taxon>
        <taxon>Pseudomonadati</taxon>
        <taxon>Bacteroidota</taxon>
        <taxon>Flavobacteriia</taxon>
        <taxon>Flavobacteriales</taxon>
        <taxon>Flavobacteriaceae</taxon>
        <taxon>Flavobacterium</taxon>
    </lineage>
</organism>
<accession>A0ABX7QF30</accession>
<dbReference type="EC" id="5.1.3.32" evidence="1"/>
<keyword evidence="1" id="KW-0413">Isomerase</keyword>
<dbReference type="GO" id="GO:0062192">
    <property type="term" value="F:L-rhamnose mutarotase activity"/>
    <property type="evidence" value="ECO:0007669"/>
    <property type="project" value="UniProtKB-EC"/>
</dbReference>
<proteinExistence type="predicted"/>
<dbReference type="EMBL" id="CP071448">
    <property type="protein sequence ID" value="QSW89193.1"/>
    <property type="molecule type" value="Genomic_DNA"/>
</dbReference>
<name>A0ABX7QF30_9FLAO</name>
<evidence type="ECO:0000313" key="1">
    <source>
        <dbReference type="EMBL" id="QSW89193.1"/>
    </source>
</evidence>
<protein>
    <submittedName>
        <fullName evidence="1">L-rhamnose mutarotase</fullName>
        <ecNumber evidence="1">5.1.3.32</ecNumber>
    </submittedName>
</protein>
<gene>
    <name evidence="1" type="ORF">J0383_23525</name>
</gene>
<dbReference type="Pfam" id="PF05336">
    <property type="entry name" value="rhaM"/>
    <property type="match status" value="1"/>
</dbReference>
<sequence length="65" mass="7822">MQLKRICYSCDLIDDPELITEYKKYHLAENVRPEITKSIKNVGLRRFAFSTQMISTHYLHCFRKK</sequence>
<dbReference type="InterPro" id="IPR008000">
    <property type="entry name" value="Rham/fucose_mutarotase"/>
</dbReference>
<keyword evidence="2" id="KW-1185">Reference proteome</keyword>
<dbReference type="Proteomes" id="UP000663440">
    <property type="component" value="Chromosome"/>
</dbReference>
<dbReference type="RefSeq" id="WP_207296387.1">
    <property type="nucleotide sequence ID" value="NZ_CP071448.1"/>
</dbReference>